<dbReference type="CDD" id="cd02136">
    <property type="entry name" value="PnbA_NfnB-like"/>
    <property type="match status" value="1"/>
</dbReference>
<dbReference type="Pfam" id="PF00881">
    <property type="entry name" value="Nitroreductase"/>
    <property type="match status" value="1"/>
</dbReference>
<dbReference type="PANTHER" id="PTHR23026">
    <property type="entry name" value="NADPH NITROREDUCTASE"/>
    <property type="match status" value="1"/>
</dbReference>
<keyword evidence="1" id="KW-0285">Flavoprotein</keyword>
<dbReference type="Proteomes" id="UP001224845">
    <property type="component" value="Unassembled WGS sequence"/>
</dbReference>
<reference evidence="5" key="1">
    <citation type="submission" date="2023-07" db="EMBL/GenBank/DDBJ databases">
        <title>Sorghum-associated microbial communities from plants grown in Nebraska, USA.</title>
        <authorList>
            <person name="Schachtman D."/>
        </authorList>
    </citation>
    <scope>NUCLEOTIDE SEQUENCE</scope>
    <source>
        <strain evidence="5">DS3315</strain>
    </source>
</reference>
<accession>A0AAW8ER01</accession>
<sequence>MHQSSVLSVAQAVRSRKSVRAFLDQDVPRSLLEEVLTLAARAPSGGNLQPWRLRLLSGEAMCAFKAVMRLRVRETPEAEVPFEYEVYPKGLGEPYRTSRFDIGERLYASIGVARDDAPGRRGQFARNFDFFGAPAALLCFVDRRMGPPQWADLGMYLQTVMLLLRERGLHSCSQEAWSLYHRTVRAFVSAPPEWLLFCGMAIGYEDPAAPVNAIESPRLAFEDFAAWVPPPA</sequence>
<dbReference type="InterPro" id="IPR000415">
    <property type="entry name" value="Nitroreductase-like"/>
</dbReference>
<keyword evidence="3" id="KW-0560">Oxidoreductase</keyword>
<evidence type="ECO:0000256" key="3">
    <source>
        <dbReference type="ARBA" id="ARBA00023002"/>
    </source>
</evidence>
<protein>
    <submittedName>
        <fullName evidence="5">Nitroreductase</fullName>
    </submittedName>
</protein>
<evidence type="ECO:0000259" key="4">
    <source>
        <dbReference type="Pfam" id="PF00881"/>
    </source>
</evidence>
<evidence type="ECO:0000256" key="1">
    <source>
        <dbReference type="ARBA" id="ARBA00022630"/>
    </source>
</evidence>
<feature type="domain" description="Nitroreductase" evidence="4">
    <location>
        <begin position="13"/>
        <end position="204"/>
    </location>
</feature>
<organism evidence="5 6">
    <name type="scientific">Variovorax paradoxus</name>
    <dbReference type="NCBI Taxonomy" id="34073"/>
    <lineage>
        <taxon>Bacteria</taxon>
        <taxon>Pseudomonadati</taxon>
        <taxon>Pseudomonadota</taxon>
        <taxon>Betaproteobacteria</taxon>
        <taxon>Burkholderiales</taxon>
        <taxon>Comamonadaceae</taxon>
        <taxon>Variovorax</taxon>
    </lineage>
</organism>
<dbReference type="PANTHER" id="PTHR23026:SF90">
    <property type="entry name" value="IODOTYROSINE DEIODINASE 1"/>
    <property type="match status" value="1"/>
</dbReference>
<evidence type="ECO:0000313" key="5">
    <source>
        <dbReference type="EMBL" id="MDP9974864.1"/>
    </source>
</evidence>
<dbReference type="SUPFAM" id="SSF55469">
    <property type="entry name" value="FMN-dependent nitroreductase-like"/>
    <property type="match status" value="1"/>
</dbReference>
<proteinExistence type="predicted"/>
<comment type="caution">
    <text evidence="5">The sequence shown here is derived from an EMBL/GenBank/DDBJ whole genome shotgun (WGS) entry which is preliminary data.</text>
</comment>
<dbReference type="InterPro" id="IPR029479">
    <property type="entry name" value="Nitroreductase"/>
</dbReference>
<name>A0AAW8ER01_VARPD</name>
<dbReference type="GO" id="GO:0016491">
    <property type="term" value="F:oxidoreductase activity"/>
    <property type="evidence" value="ECO:0007669"/>
    <property type="project" value="UniProtKB-KW"/>
</dbReference>
<dbReference type="AlphaFoldDB" id="A0AAW8ER01"/>
<dbReference type="Gene3D" id="3.40.109.10">
    <property type="entry name" value="NADH Oxidase"/>
    <property type="match status" value="1"/>
</dbReference>
<keyword evidence="2" id="KW-0288">FMN</keyword>
<dbReference type="EMBL" id="JAUSRV010000020">
    <property type="protein sequence ID" value="MDP9974864.1"/>
    <property type="molecule type" value="Genomic_DNA"/>
</dbReference>
<evidence type="ECO:0000313" key="6">
    <source>
        <dbReference type="Proteomes" id="UP001224845"/>
    </source>
</evidence>
<evidence type="ECO:0000256" key="2">
    <source>
        <dbReference type="ARBA" id="ARBA00022643"/>
    </source>
</evidence>
<gene>
    <name evidence="5" type="ORF">J2W39_006148</name>
</gene>
<dbReference type="InterPro" id="IPR050627">
    <property type="entry name" value="Nitroreductase/BluB"/>
</dbReference>